<comment type="caution">
    <text evidence="1">The sequence shown here is derived from an EMBL/GenBank/DDBJ whole genome shotgun (WGS) entry which is preliminary data.</text>
</comment>
<accession>A0A454D2Y6</accession>
<dbReference type="EMBL" id="AJSR01000495">
    <property type="protein sequence ID" value="EKM32956.1"/>
    <property type="molecule type" value="Genomic_DNA"/>
</dbReference>
<organism evidence="1 2">
    <name type="scientific">Vibrio harveyi</name>
    <name type="common">Beneckea harveyi</name>
    <dbReference type="NCBI Taxonomy" id="669"/>
    <lineage>
        <taxon>Bacteria</taxon>
        <taxon>Pseudomonadati</taxon>
        <taxon>Pseudomonadota</taxon>
        <taxon>Gammaproteobacteria</taxon>
        <taxon>Vibrionales</taxon>
        <taxon>Vibrionaceae</taxon>
        <taxon>Vibrio</taxon>
    </lineage>
</organism>
<name>A0A454D2Y6_VIBHA</name>
<dbReference type="AlphaFoldDB" id="A0A454D2Y6"/>
<reference evidence="1 2" key="1">
    <citation type="submission" date="2012-10" db="EMBL/GenBank/DDBJ databases">
        <title>Genome sequence of Vibrio Cholerae HENC-02.</title>
        <authorList>
            <person name="Eppinger M."/>
            <person name="Hasan N.A."/>
            <person name="Sengamalay N."/>
            <person name="Hine E."/>
            <person name="Su Q."/>
            <person name="Daugherty S.C."/>
            <person name="Young S."/>
            <person name="Sadzewicz L."/>
            <person name="Tallon L."/>
            <person name="Cebula T.A."/>
            <person name="Ravel J."/>
            <person name="Colwell R.R."/>
        </authorList>
    </citation>
    <scope>NUCLEOTIDE SEQUENCE [LARGE SCALE GENOMIC DNA]</scope>
    <source>
        <strain evidence="1 2">HENC-02</strain>
    </source>
</reference>
<protein>
    <submittedName>
        <fullName evidence="1">Uncharacterized protein</fullName>
    </submittedName>
</protein>
<dbReference type="Proteomes" id="UP000008367">
    <property type="component" value="Unassembled WGS sequence"/>
</dbReference>
<gene>
    <name evidence="1" type="ORF">VCHENC02_1539A</name>
</gene>
<sequence length="20" mass="2547">MKHLKWLERSSYLPQFIIKE</sequence>
<evidence type="ECO:0000313" key="2">
    <source>
        <dbReference type="Proteomes" id="UP000008367"/>
    </source>
</evidence>
<evidence type="ECO:0000313" key="1">
    <source>
        <dbReference type="EMBL" id="EKM32956.1"/>
    </source>
</evidence>
<proteinExistence type="predicted"/>
<feature type="non-terminal residue" evidence="1">
    <location>
        <position position="20"/>
    </location>
</feature>